<evidence type="ECO:0000313" key="2">
    <source>
        <dbReference type="EMBL" id="KAJ7748476.1"/>
    </source>
</evidence>
<dbReference type="AlphaFoldDB" id="A0AAD7N6X1"/>
<protein>
    <submittedName>
        <fullName evidence="2">Uncharacterized protein</fullName>
    </submittedName>
</protein>
<feature type="transmembrane region" description="Helical" evidence="1">
    <location>
        <begin position="34"/>
        <end position="60"/>
    </location>
</feature>
<name>A0AAD7N6X1_9AGAR</name>
<accession>A0AAD7N6X1</accession>
<sequence>MQRAHCPCPQRGLRRHCGPSLDGVREDLHAPSRIVLCVTFSLAPNGLLTSLTAAFCYTTLRTVILLPLFCPIILKELPAIVIYSFLFFFWDGLADLRSGRLEHLKQPELTDCRFSSHMFLDASRRYPPAPTFDLWSALGLSPGSHTRMIPRGIRRAKRK</sequence>
<comment type="caution">
    <text evidence="2">The sequence shown here is derived from an EMBL/GenBank/DDBJ whole genome shotgun (WGS) entry which is preliminary data.</text>
</comment>
<proteinExistence type="predicted"/>
<evidence type="ECO:0000313" key="3">
    <source>
        <dbReference type="Proteomes" id="UP001215280"/>
    </source>
</evidence>
<evidence type="ECO:0000256" key="1">
    <source>
        <dbReference type="SAM" id="Phobius"/>
    </source>
</evidence>
<feature type="transmembrane region" description="Helical" evidence="1">
    <location>
        <begin position="66"/>
        <end position="90"/>
    </location>
</feature>
<reference evidence="2" key="1">
    <citation type="submission" date="2023-03" db="EMBL/GenBank/DDBJ databases">
        <title>Massive genome expansion in bonnet fungi (Mycena s.s.) driven by repeated elements and novel gene families across ecological guilds.</title>
        <authorList>
            <consortium name="Lawrence Berkeley National Laboratory"/>
            <person name="Harder C.B."/>
            <person name="Miyauchi S."/>
            <person name="Viragh M."/>
            <person name="Kuo A."/>
            <person name="Thoen E."/>
            <person name="Andreopoulos B."/>
            <person name="Lu D."/>
            <person name="Skrede I."/>
            <person name="Drula E."/>
            <person name="Henrissat B."/>
            <person name="Morin E."/>
            <person name="Kohler A."/>
            <person name="Barry K."/>
            <person name="LaButti K."/>
            <person name="Morin E."/>
            <person name="Salamov A."/>
            <person name="Lipzen A."/>
            <person name="Mereny Z."/>
            <person name="Hegedus B."/>
            <person name="Baldrian P."/>
            <person name="Stursova M."/>
            <person name="Weitz H."/>
            <person name="Taylor A."/>
            <person name="Grigoriev I.V."/>
            <person name="Nagy L.G."/>
            <person name="Martin F."/>
            <person name="Kauserud H."/>
        </authorList>
    </citation>
    <scope>NUCLEOTIDE SEQUENCE</scope>
    <source>
        <strain evidence="2">CBHHK188m</strain>
    </source>
</reference>
<keyword evidence="1" id="KW-1133">Transmembrane helix</keyword>
<organism evidence="2 3">
    <name type="scientific">Mycena maculata</name>
    <dbReference type="NCBI Taxonomy" id="230809"/>
    <lineage>
        <taxon>Eukaryota</taxon>
        <taxon>Fungi</taxon>
        <taxon>Dikarya</taxon>
        <taxon>Basidiomycota</taxon>
        <taxon>Agaricomycotina</taxon>
        <taxon>Agaricomycetes</taxon>
        <taxon>Agaricomycetidae</taxon>
        <taxon>Agaricales</taxon>
        <taxon>Marasmiineae</taxon>
        <taxon>Mycenaceae</taxon>
        <taxon>Mycena</taxon>
    </lineage>
</organism>
<keyword evidence="1" id="KW-0472">Membrane</keyword>
<gene>
    <name evidence="2" type="ORF">DFH07DRAFT_829817</name>
</gene>
<keyword evidence="3" id="KW-1185">Reference proteome</keyword>
<keyword evidence="1" id="KW-0812">Transmembrane</keyword>
<dbReference type="Proteomes" id="UP001215280">
    <property type="component" value="Unassembled WGS sequence"/>
</dbReference>
<dbReference type="EMBL" id="JARJLG010000089">
    <property type="protein sequence ID" value="KAJ7748476.1"/>
    <property type="molecule type" value="Genomic_DNA"/>
</dbReference>